<name>A0A6J4UL28_9BACT</name>
<keyword evidence="1" id="KW-0812">Transmembrane</keyword>
<gene>
    <name evidence="2" type="ORF">AVDCRST_MAG19-1025</name>
</gene>
<keyword evidence="1" id="KW-0472">Membrane</keyword>
<organism evidence="2">
    <name type="scientific">uncultured Thermomicrobiales bacterium</name>
    <dbReference type="NCBI Taxonomy" id="1645740"/>
    <lineage>
        <taxon>Bacteria</taxon>
        <taxon>Pseudomonadati</taxon>
        <taxon>Thermomicrobiota</taxon>
        <taxon>Thermomicrobia</taxon>
        <taxon>Thermomicrobiales</taxon>
        <taxon>environmental samples</taxon>
    </lineage>
</organism>
<protein>
    <submittedName>
        <fullName evidence="2">Uncharacterized protein</fullName>
    </submittedName>
</protein>
<reference evidence="2" key="1">
    <citation type="submission" date="2020-02" db="EMBL/GenBank/DDBJ databases">
        <authorList>
            <person name="Meier V. D."/>
        </authorList>
    </citation>
    <scope>NUCLEOTIDE SEQUENCE</scope>
    <source>
        <strain evidence="2">AVDCRST_MAG19</strain>
    </source>
</reference>
<evidence type="ECO:0000256" key="1">
    <source>
        <dbReference type="SAM" id="Phobius"/>
    </source>
</evidence>
<feature type="transmembrane region" description="Helical" evidence="1">
    <location>
        <begin position="75"/>
        <end position="96"/>
    </location>
</feature>
<evidence type="ECO:0000313" key="2">
    <source>
        <dbReference type="EMBL" id="CAA9553549.1"/>
    </source>
</evidence>
<accession>A0A6J4UL28</accession>
<dbReference type="AlphaFoldDB" id="A0A6J4UL28"/>
<feature type="transmembrane region" description="Helical" evidence="1">
    <location>
        <begin position="44"/>
        <end position="63"/>
    </location>
</feature>
<keyword evidence="1" id="KW-1133">Transmembrane helix</keyword>
<proteinExistence type="predicted"/>
<dbReference type="EMBL" id="CADCWL010000041">
    <property type="protein sequence ID" value="CAA9553549.1"/>
    <property type="molecule type" value="Genomic_DNA"/>
</dbReference>
<sequence length="98" mass="10305">MNRSGGRPARSPIGASRWQGPLFLLLGLSVVVNAWNDDQPGIGGLLRLILGSMLLTGGGAALVPASGRTAVLGWALRIAQLFFIVVAIAVVGVWLFRR</sequence>